<sequence>MKQLKPLQRYLELFSENRIDAIGRFIGDQINENWQAVLVKNEDKLLKAYNEGGDAAYGTYLNLLFAPIHTQLKEAGLRPTPKFPGDFNISREWGNEDETDQQRWMWSSVHALNGGTVGTIVTIVFHDHTQFRVPRQPRIIALSEYGKEDVVKALSLLSPDFEQALEFTAEYKEYLRNLPS</sequence>
<gene>
    <name evidence="1" type="ORF">L1F29_19980</name>
</gene>
<name>A0ABY5S2E6_9BACL</name>
<dbReference type="InterPro" id="IPR046064">
    <property type="entry name" value="DUF6022"/>
</dbReference>
<accession>A0ABY5S2E6</accession>
<reference evidence="1" key="1">
    <citation type="submission" date="2022-01" db="EMBL/GenBank/DDBJ databases">
        <title>Paenibacillus spongiae sp. nov., isolated from marine sponge.</title>
        <authorList>
            <person name="Li Z."/>
            <person name="Zhang M."/>
        </authorList>
    </citation>
    <scope>NUCLEOTIDE SEQUENCE</scope>
    <source>
        <strain evidence="1">PHS-Z3</strain>
    </source>
</reference>
<evidence type="ECO:0000313" key="2">
    <source>
        <dbReference type="Proteomes" id="UP001057877"/>
    </source>
</evidence>
<dbReference type="Proteomes" id="UP001057877">
    <property type="component" value="Chromosome"/>
</dbReference>
<proteinExistence type="predicted"/>
<dbReference type="RefSeq" id="WP_258383830.1">
    <property type="nucleotide sequence ID" value="NZ_CP091430.1"/>
</dbReference>
<keyword evidence="2" id="KW-1185">Reference proteome</keyword>
<protein>
    <submittedName>
        <fullName evidence="1">DUF6022 family protein</fullName>
    </submittedName>
</protein>
<dbReference type="EMBL" id="CP091430">
    <property type="protein sequence ID" value="UVI27740.1"/>
    <property type="molecule type" value="Genomic_DNA"/>
</dbReference>
<evidence type="ECO:0000313" key="1">
    <source>
        <dbReference type="EMBL" id="UVI27740.1"/>
    </source>
</evidence>
<dbReference type="Pfam" id="PF19486">
    <property type="entry name" value="DUF6022"/>
    <property type="match status" value="1"/>
</dbReference>
<organism evidence="1 2">
    <name type="scientific">Paenibacillus spongiae</name>
    <dbReference type="NCBI Taxonomy" id="2909671"/>
    <lineage>
        <taxon>Bacteria</taxon>
        <taxon>Bacillati</taxon>
        <taxon>Bacillota</taxon>
        <taxon>Bacilli</taxon>
        <taxon>Bacillales</taxon>
        <taxon>Paenibacillaceae</taxon>
        <taxon>Paenibacillus</taxon>
    </lineage>
</organism>